<keyword evidence="4" id="KW-1185">Reference proteome</keyword>
<name>A0A0H2LZC6_VARPD</name>
<dbReference type="PATRIC" id="fig|34073.19.peg.3940"/>
<evidence type="ECO:0000259" key="2">
    <source>
        <dbReference type="Pfam" id="PF04993"/>
    </source>
</evidence>
<dbReference type="AlphaFoldDB" id="A0A0H2LZC6"/>
<feature type="region of interest" description="Disordered" evidence="1">
    <location>
        <begin position="103"/>
        <end position="137"/>
    </location>
</feature>
<dbReference type="SUPFAM" id="SSF159894">
    <property type="entry name" value="YgaC/TfoX-N like"/>
    <property type="match status" value="1"/>
</dbReference>
<evidence type="ECO:0000256" key="1">
    <source>
        <dbReference type="SAM" id="MobiDB-lite"/>
    </source>
</evidence>
<dbReference type="Gene3D" id="3.30.1460.30">
    <property type="entry name" value="YgaC/TfoX-N like chaperone"/>
    <property type="match status" value="1"/>
</dbReference>
<organism evidence="3 4">
    <name type="scientific">Variovorax paradoxus</name>
    <dbReference type="NCBI Taxonomy" id="34073"/>
    <lineage>
        <taxon>Bacteria</taxon>
        <taxon>Pseudomonadati</taxon>
        <taxon>Pseudomonadota</taxon>
        <taxon>Betaproteobacteria</taxon>
        <taxon>Burkholderiales</taxon>
        <taxon>Comamonadaceae</taxon>
        <taxon>Variovorax</taxon>
    </lineage>
</organism>
<protein>
    <recommendedName>
        <fullName evidence="2">TfoX N-terminal domain-containing protein</fullName>
    </recommendedName>
</protein>
<dbReference type="EMBL" id="JZWI01000019">
    <property type="protein sequence ID" value="KLN55161.1"/>
    <property type="molecule type" value="Genomic_DNA"/>
</dbReference>
<feature type="domain" description="TfoX N-terminal" evidence="2">
    <location>
        <begin position="10"/>
        <end position="102"/>
    </location>
</feature>
<dbReference type="PANTHER" id="PTHR36121:SF1">
    <property type="entry name" value="PROTEIN SXY"/>
    <property type="match status" value="1"/>
</dbReference>
<dbReference type="PANTHER" id="PTHR36121">
    <property type="entry name" value="PROTEIN SXY"/>
    <property type="match status" value="1"/>
</dbReference>
<accession>A0A0H2LZC6</accession>
<dbReference type="RefSeq" id="WP_021006420.1">
    <property type="nucleotide sequence ID" value="NZ_JZWI01000019.1"/>
</dbReference>
<dbReference type="InterPro" id="IPR047525">
    <property type="entry name" value="TfoX-like"/>
</dbReference>
<proteinExistence type="predicted"/>
<evidence type="ECO:0000313" key="4">
    <source>
        <dbReference type="Proteomes" id="UP000035170"/>
    </source>
</evidence>
<gene>
    <name evidence="3" type="ORF">VPARA_38500</name>
</gene>
<dbReference type="Pfam" id="PF04993">
    <property type="entry name" value="TfoX_N"/>
    <property type="match status" value="1"/>
</dbReference>
<evidence type="ECO:0000313" key="3">
    <source>
        <dbReference type="EMBL" id="KLN55161.1"/>
    </source>
</evidence>
<sequence>MSAFVQSLHEIFERLGRIETRRMFGGHGVWHEGRMIALVAKDTLYLKADAGSAEHFDKQNLPPFTYVREGKAMPMSYRLAPADLFEDREEAALWGRRAYEAALRSGQPPKKKKTAAAAQKTPARKAPVKKKKKAASS</sequence>
<dbReference type="Proteomes" id="UP000035170">
    <property type="component" value="Unassembled WGS sequence"/>
</dbReference>
<comment type="caution">
    <text evidence="3">The sequence shown here is derived from an EMBL/GenBank/DDBJ whole genome shotgun (WGS) entry which is preliminary data.</text>
</comment>
<feature type="compositionally biased region" description="Basic residues" evidence="1">
    <location>
        <begin position="122"/>
        <end position="137"/>
    </location>
</feature>
<dbReference type="InterPro" id="IPR007076">
    <property type="entry name" value="TfoX_N"/>
</dbReference>
<reference evidence="3 4" key="1">
    <citation type="submission" date="2015-03" db="EMBL/GenBank/DDBJ databases">
        <title>Genome sequence of Variovorax paradoxus TBEA6.</title>
        <authorList>
            <person name="Poehlein A."/>
            <person name="Schuldes J."/>
            <person name="Wuebbeler J.H."/>
            <person name="Hiessl S."/>
            <person name="Steinbuechel A."/>
            <person name="Daniel R."/>
        </authorList>
    </citation>
    <scope>NUCLEOTIDE SEQUENCE [LARGE SCALE GENOMIC DNA]</scope>
    <source>
        <strain evidence="3 4">TBEA6</strain>
    </source>
</reference>